<keyword evidence="4" id="KW-1185">Reference proteome</keyword>
<feature type="signal peptide" evidence="1">
    <location>
        <begin position="1"/>
        <end position="33"/>
    </location>
</feature>
<organism evidence="3 4">
    <name type="scientific">Hoeflea prorocentri</name>
    <dbReference type="NCBI Taxonomy" id="1922333"/>
    <lineage>
        <taxon>Bacteria</taxon>
        <taxon>Pseudomonadati</taxon>
        <taxon>Pseudomonadota</taxon>
        <taxon>Alphaproteobacteria</taxon>
        <taxon>Hyphomicrobiales</taxon>
        <taxon>Rhizobiaceae</taxon>
        <taxon>Hoeflea</taxon>
    </lineage>
</organism>
<evidence type="ECO:0000259" key="2">
    <source>
        <dbReference type="Pfam" id="PF13629"/>
    </source>
</evidence>
<accession>A0A9X3ULD1</accession>
<dbReference type="RefSeq" id="WP_267992578.1">
    <property type="nucleotide sequence ID" value="NZ_JAPJZI010000001.1"/>
</dbReference>
<gene>
    <name evidence="3" type="ORF">OQ273_19535</name>
</gene>
<proteinExistence type="predicted"/>
<dbReference type="EMBL" id="JAPJZI010000001">
    <property type="protein sequence ID" value="MDA5400775.1"/>
    <property type="molecule type" value="Genomic_DNA"/>
</dbReference>
<feature type="chain" id="PRO_5040915609" evidence="1">
    <location>
        <begin position="34"/>
        <end position="135"/>
    </location>
</feature>
<feature type="domain" description="Pilus formation protein N-terminal" evidence="2">
    <location>
        <begin position="35"/>
        <end position="104"/>
    </location>
</feature>
<keyword evidence="1" id="KW-0732">Signal</keyword>
<evidence type="ECO:0000313" key="4">
    <source>
        <dbReference type="Proteomes" id="UP001151234"/>
    </source>
</evidence>
<evidence type="ECO:0000313" key="3">
    <source>
        <dbReference type="EMBL" id="MDA5400775.1"/>
    </source>
</evidence>
<name>A0A9X3ULD1_9HYPH</name>
<sequence>MFKLFDIRSTVRSISTVAIVLAALAGTNAPVLAENPIKVDLDYARVIKLDRPISRVIIGNADIADATVSDPKTIILTGKSFGTTNLVILDNDGNAIVDERVLVSLEAHNTMQVYRQVERQIMSCTPACEPLDLER</sequence>
<comment type="caution">
    <text evidence="3">The sequence shown here is derived from an EMBL/GenBank/DDBJ whole genome shotgun (WGS) entry which is preliminary data.</text>
</comment>
<dbReference type="AlphaFoldDB" id="A0A9X3ULD1"/>
<reference evidence="3" key="1">
    <citation type="submission" date="2022-11" db="EMBL/GenBank/DDBJ databases">
        <title>Draft genome sequence of Hoeflea poritis E7-10 and Hoeflea prorocentri PM5-8, separated from scleractinian coral Porites lutea and marine dinoflagellate.</title>
        <authorList>
            <person name="Zhang G."/>
            <person name="Wei Q."/>
            <person name="Cai L."/>
        </authorList>
    </citation>
    <scope>NUCLEOTIDE SEQUENCE</scope>
    <source>
        <strain evidence="3">PM5-8</strain>
    </source>
</reference>
<dbReference type="Proteomes" id="UP001151234">
    <property type="component" value="Unassembled WGS sequence"/>
</dbReference>
<dbReference type="Pfam" id="PF13629">
    <property type="entry name" value="T2SS-T3SS_pil_N"/>
    <property type="match status" value="1"/>
</dbReference>
<evidence type="ECO:0000256" key="1">
    <source>
        <dbReference type="SAM" id="SignalP"/>
    </source>
</evidence>
<protein>
    <submittedName>
        <fullName evidence="3">Pilus assembly protein N-terminal domain-containing protein</fullName>
    </submittedName>
</protein>
<dbReference type="InterPro" id="IPR032789">
    <property type="entry name" value="T2SS-T3SS_pil_N"/>
</dbReference>